<feature type="compositionally biased region" description="Basic and acidic residues" evidence="1">
    <location>
        <begin position="1786"/>
        <end position="1820"/>
    </location>
</feature>
<feature type="region of interest" description="Disordered" evidence="1">
    <location>
        <begin position="1286"/>
        <end position="1308"/>
    </location>
</feature>
<gene>
    <name evidence="4" type="ORF">HPU229334_00380</name>
</gene>
<feature type="compositionally biased region" description="Basic and acidic residues" evidence="1">
    <location>
        <begin position="1286"/>
        <end position="1301"/>
    </location>
</feature>
<accession>A0A0N1MP44</accession>
<evidence type="ECO:0008006" key="6">
    <source>
        <dbReference type="Google" id="ProtNLM"/>
    </source>
</evidence>
<dbReference type="RefSeq" id="WP_054198710.1">
    <property type="nucleotide sequence ID" value="NZ_JNOC01000106.1"/>
</dbReference>
<reference evidence="4 5" key="1">
    <citation type="submission" date="2014-06" db="EMBL/GenBank/DDBJ databases">
        <title>Helicobacter pullorum isolates in fresh chicken meat - phenotypic and genotypic features.</title>
        <authorList>
            <person name="Borges V."/>
            <person name="Santos A."/>
            <person name="Correia C.B."/>
            <person name="Saraiva M."/>
            <person name="Menard A."/>
            <person name="Vieira L."/>
            <person name="Sampaio D.A."/>
            <person name="Gomes J.P."/>
            <person name="Oleastro M."/>
        </authorList>
    </citation>
    <scope>NUCLEOTIDE SEQUENCE [LARGE SCALE GENOMIC DNA]</scope>
    <source>
        <strain evidence="4 5">229334/12</strain>
    </source>
</reference>
<dbReference type="Pfam" id="PF18810">
    <property type="entry name" value="PBECR2"/>
    <property type="match status" value="1"/>
</dbReference>
<evidence type="ECO:0000259" key="2">
    <source>
        <dbReference type="Pfam" id="PF18763"/>
    </source>
</evidence>
<evidence type="ECO:0000313" key="4">
    <source>
        <dbReference type="EMBL" id="KPH54727.1"/>
    </source>
</evidence>
<sequence length="1954" mass="219464">MVFDFDSALKSGFQKGEIVDFLRKEAKSDINWQEIDELKAQAKANNPNLNENAFVFDYLQNGNFNFNSAPASREDTLALIKEQEKQYQNPNLLERGLESISEAALNLTFGLTPTYESQATQKNQKITDEIYKTAVLNGIDAKDLSQKTNYEIAEQKGGFFDNFRINNTNTSNELIKQERLKQSALNKDFADLNPQEKQAYKKDLNIGSLAWDYFFGEEEKQFEDWKENKKAQNLIIDYQSAIDDINRLNTYHQNTSLYNTFFGKDSKLKEQYLKDVNNIAAKVGFDGAEFKENGELYLLKDEEAYKVNEEFFKNLPTTLDAIKNEIALGMGGAVAGARAGASVGRIGGVVGAIGGGAVGAVAGAVGDVLSNNAKLDRENNTKEIISHALEAGTLSLAGDAIALGLAKGGKPLLKKAKNVISKASDNIILAGFVRNLPTQNLRAAQKILNNSYTKEEKEALFAFGEEFGGRLKSGETSNTQKLIDFTQDSNLPLKSTALKMLNAINKPTLRQRQLELIELIRADESGSSLAFLTEVANTSPKASKVLGDILNATTYNLQKQLKEIGMDNIEIRQIYENLKNKTKADYNDVMENVLGKIYDSNYKTTLDNKNYLNFRKELENSGILESDAMAFLKDIEANIYNPNGVEFKQLNNALKRLNAYTKSANPNLNEHLKSAVRGFLKEDIKKGIDEIFAQNTQGYADAKRLFESALSDYATMKEIFKVKGIKSLMDSTKTKEAAEESFVKYLQGQGETNKSNYEILTQNLPKEQKENLELGVINQIFNKSLSNGDNGLNVFNSVAFNKEIEGLKDKFTTKGAKDALELIGGFHKLFLNDGEIAYALRPAKTGSKGMSSTIATSIKGATEQKTTSAIMDLLMRNLPELGIPFTPIKFRAFNERIQGAALRYHLLSALNHSVNVEDFKSILQRRNTPNNFNLPTREFLNEFLKQVDEIKTETLKDAENLRAREAESFEKQKMEAQFSTANLSKGQILNNLQDVRFRDTKVKETENDTITRNNHTDNTNNSNISNTNTLDSHLHTTPQGNERVMGDISTQSRVHREGGLRESQELSDIRFTDTKGKEHTLTKETQEQWLKTFGLENLEQSYIPKHSEEIKQALGSKEIRLTKGSLLKLASKQREQYIPQVKETLDNPDFILKDVDDMVILAKKIGDKQYFTSINLQTEDFLISISNAPKKENILKNKVENGAKILYQSPNSESIFYTPELLQTKQSLANKIDNVDSTTNLSKSEVSSATLSPFARAEAEKQARLEIQAKEEAQRELQREARREEIKENQRILQEQKDKESGQSSLNREVDLGDNIKVREIKAPTTSVTLGNNEVLELKYVVVKQEDLKTNFNGNALQPRTQSNPAMIERIATQFKPNLVIGRGGFEDLPILAPDGQVIAGNHRVEGMKQFNQASRKRYEDAIKESFGVELKSDELLLRMPKDELENQKLVSLAFVSNANTNLTYGDKVMASLGKYAKELEMMPRYFGSESVDELSTKVAKSLENNELLPNEEEANLALLGHLAKNSNGENIASVLTRIYQNNNRENFTKIKDMFVKNAGAFHNLINDTGENGLKNLELRPYLLDSINATSQSLRGTRADNFKKLVEKIENVLKTTDENGSNVILQQDSEYYKNLIGEILGASLAKFARQENPANALYEVLKNAKADLIEELSPTLFKEGKGIEKADIYDFLELLISKGEASEVTSRVIDLLPALKEKEKAFNEYIKNNNLDQRVKEIENGKYSNGNNNNFDTSSSGSDRQKMGADRDIGRRNNGDESTEMGGLRAGEEKQAGDSEATKREVGTRDTATKTRTRSEDTQQERYSTVKAIEKNTLFQQQKEYIIQDEQTVKEFEKYAKKFEAEGNKQGVKDMLETAQYYRQEAQKKREKLAKYQLLERYSPIAEFGTNYLEYIGKGKEAIAKLLETRSGQVAGAFYKEGLGDIDVVWGDSHFGLQ</sequence>
<dbReference type="InterPro" id="IPR041398">
    <property type="entry name" value="DdrB_dom"/>
</dbReference>
<dbReference type="EMBL" id="JNOC01000106">
    <property type="protein sequence ID" value="KPH54727.1"/>
    <property type="molecule type" value="Genomic_DNA"/>
</dbReference>
<feature type="region of interest" description="Disordered" evidence="1">
    <location>
        <begin position="1003"/>
        <end position="1046"/>
    </location>
</feature>
<protein>
    <recommendedName>
        <fullName evidence="6">DdrB-like domain-containing protein</fullName>
    </recommendedName>
</protein>
<evidence type="ECO:0000259" key="3">
    <source>
        <dbReference type="Pfam" id="PF18810"/>
    </source>
</evidence>
<evidence type="ECO:0000313" key="5">
    <source>
        <dbReference type="Proteomes" id="UP000037997"/>
    </source>
</evidence>
<comment type="caution">
    <text evidence="4">The sequence shown here is derived from an EMBL/GenBank/DDBJ whole genome shotgun (WGS) entry which is preliminary data.</text>
</comment>
<feature type="non-terminal residue" evidence="4">
    <location>
        <position position="1954"/>
    </location>
</feature>
<feature type="domain" description="Phage-Barnase-EndoU-ColicinE5/D-RelE like nuclease 2" evidence="3">
    <location>
        <begin position="1088"/>
        <end position="1208"/>
    </location>
</feature>
<name>A0A0N1MP44_9HELI</name>
<evidence type="ECO:0000256" key="1">
    <source>
        <dbReference type="SAM" id="MobiDB-lite"/>
    </source>
</evidence>
<dbReference type="Proteomes" id="UP000037997">
    <property type="component" value="Unassembled WGS sequence"/>
</dbReference>
<feature type="domain" description="DdrB-like" evidence="2">
    <location>
        <begin position="1333"/>
        <end position="1442"/>
    </location>
</feature>
<feature type="compositionally biased region" description="Low complexity" evidence="1">
    <location>
        <begin position="1008"/>
        <end position="1029"/>
    </location>
</feature>
<dbReference type="Pfam" id="PF18763">
    <property type="entry name" value="ddrB-ParB"/>
    <property type="match status" value="1"/>
</dbReference>
<dbReference type="InterPro" id="IPR041110">
    <property type="entry name" value="PBECR2"/>
</dbReference>
<feature type="region of interest" description="Disordered" evidence="1">
    <location>
        <begin position="1740"/>
        <end position="1824"/>
    </location>
</feature>
<proteinExistence type="predicted"/>
<organism evidence="4 5">
    <name type="scientific">Helicobacter pullorum</name>
    <dbReference type="NCBI Taxonomy" id="35818"/>
    <lineage>
        <taxon>Bacteria</taxon>
        <taxon>Pseudomonadati</taxon>
        <taxon>Campylobacterota</taxon>
        <taxon>Epsilonproteobacteria</taxon>
        <taxon>Campylobacterales</taxon>
        <taxon>Helicobacteraceae</taxon>
        <taxon>Helicobacter</taxon>
    </lineage>
</organism>
<feature type="compositionally biased region" description="Basic and acidic residues" evidence="1">
    <location>
        <begin position="1759"/>
        <end position="1775"/>
    </location>
</feature>